<dbReference type="EMBL" id="CVRI01000035">
    <property type="protein sequence ID" value="CRK92724.1"/>
    <property type="molecule type" value="Genomic_DNA"/>
</dbReference>
<reference evidence="1 2" key="1">
    <citation type="submission" date="2015-04" db="EMBL/GenBank/DDBJ databases">
        <authorList>
            <person name="Syromyatnikov M.Y."/>
            <person name="Popov V.N."/>
        </authorList>
    </citation>
    <scope>NUCLEOTIDE SEQUENCE [LARGE SCALE GENOMIC DNA]</scope>
</reference>
<gene>
    <name evidence="1" type="ORF">CLUMA_CG006288</name>
</gene>
<accession>A0A1J1HZH2</accession>
<proteinExistence type="predicted"/>
<dbReference type="Proteomes" id="UP000183832">
    <property type="component" value="Unassembled WGS sequence"/>
</dbReference>
<protein>
    <submittedName>
        <fullName evidence="1">CLUMA_CG006288, isoform A</fullName>
    </submittedName>
</protein>
<name>A0A1J1HZH2_9DIPT</name>
<organism evidence="1 2">
    <name type="scientific">Clunio marinus</name>
    <dbReference type="NCBI Taxonomy" id="568069"/>
    <lineage>
        <taxon>Eukaryota</taxon>
        <taxon>Metazoa</taxon>
        <taxon>Ecdysozoa</taxon>
        <taxon>Arthropoda</taxon>
        <taxon>Hexapoda</taxon>
        <taxon>Insecta</taxon>
        <taxon>Pterygota</taxon>
        <taxon>Neoptera</taxon>
        <taxon>Endopterygota</taxon>
        <taxon>Diptera</taxon>
        <taxon>Nematocera</taxon>
        <taxon>Chironomoidea</taxon>
        <taxon>Chironomidae</taxon>
        <taxon>Clunio</taxon>
    </lineage>
</organism>
<dbReference type="AlphaFoldDB" id="A0A1J1HZH2"/>
<evidence type="ECO:0000313" key="1">
    <source>
        <dbReference type="EMBL" id="CRK92724.1"/>
    </source>
</evidence>
<sequence>MKVLENGRTCYDLNMLEMLHIQKEDNPINLKTDVENLNTLYACLVLKSSEEVCKQQTKRQLRTK</sequence>
<evidence type="ECO:0000313" key="2">
    <source>
        <dbReference type="Proteomes" id="UP000183832"/>
    </source>
</evidence>
<keyword evidence="2" id="KW-1185">Reference proteome</keyword>